<dbReference type="PANTHER" id="PTHR43344">
    <property type="entry name" value="PHOSPHOSERINE PHOSPHATASE"/>
    <property type="match status" value="1"/>
</dbReference>
<accession>B8IX19</accession>
<organism evidence="1 2">
    <name type="scientific">Methylobacterium nodulans (strain LMG 21967 / CNCM I-2342 / ORS 2060)</name>
    <dbReference type="NCBI Taxonomy" id="460265"/>
    <lineage>
        <taxon>Bacteria</taxon>
        <taxon>Pseudomonadati</taxon>
        <taxon>Pseudomonadota</taxon>
        <taxon>Alphaproteobacteria</taxon>
        <taxon>Hyphomicrobiales</taxon>
        <taxon>Methylobacteriaceae</taxon>
        <taxon>Methylobacterium</taxon>
    </lineage>
</organism>
<keyword evidence="1" id="KW-0614">Plasmid</keyword>
<dbReference type="EMBL" id="CP001351">
    <property type="protein sequence ID" value="ACL63060.1"/>
    <property type="molecule type" value="Genomic_DNA"/>
</dbReference>
<proteinExistence type="predicted"/>
<dbReference type="InterPro" id="IPR036412">
    <property type="entry name" value="HAD-like_sf"/>
</dbReference>
<dbReference type="AlphaFoldDB" id="B8IX19"/>
<dbReference type="CDD" id="cd01427">
    <property type="entry name" value="HAD_like"/>
    <property type="match status" value="1"/>
</dbReference>
<dbReference type="InterPro" id="IPR050582">
    <property type="entry name" value="HAD-like_SerB"/>
</dbReference>
<dbReference type="InterPro" id="IPR023214">
    <property type="entry name" value="HAD_sf"/>
</dbReference>
<sequence>MPVQAGSVSRRAMLSGVATLVAAPGILRAGAAEGRADPLPSWNEGGPKQAILDFVGRVTTSGGHDFVPPPERVAVFDNDGTLWAEQPVYFQVAFALDRVKALAPAHPEWKDTQPFKGVIENDPKAVAAAGEKGLLQIVAATHAGMTTAEFDAVVKEWLRTARHPRFGRPYDSLVYQPMLELLGFLRASGFKTFIVSGGGVEFMRTFAERTYGIPPEQVVGSSGVTKFEIRPDGQPVLVKEAKVEFVDDGAGKPSGINRFIGRRPILAFGNSDGDQQMLEWTAAGAGPRFLGLVHHTDGEREYAYDRQSHVGQLDKALDEAAERGWVVVDVARDWKSVFSAEPRTNR</sequence>
<dbReference type="SUPFAM" id="SSF56784">
    <property type="entry name" value="HAD-like"/>
    <property type="match status" value="1"/>
</dbReference>
<protein>
    <submittedName>
        <fullName evidence="1">NapD-like protein</fullName>
    </submittedName>
</protein>
<gene>
    <name evidence="1" type="ordered locus">Mnod_8071</name>
</gene>
<reference evidence="2" key="1">
    <citation type="submission" date="2009-01" db="EMBL/GenBank/DDBJ databases">
        <title>Complete sequence of plasmid 2 of Methylobacterium nodulans ORS 2060.</title>
        <authorList>
            <consortium name="US DOE Joint Genome Institute"/>
            <person name="Lucas S."/>
            <person name="Copeland A."/>
            <person name="Lapidus A."/>
            <person name="Glavina del Rio T."/>
            <person name="Dalin E."/>
            <person name="Tice H."/>
            <person name="Bruce D."/>
            <person name="Goodwin L."/>
            <person name="Pitluck S."/>
            <person name="Sims D."/>
            <person name="Brettin T."/>
            <person name="Detter J.C."/>
            <person name="Han C."/>
            <person name="Larimer F."/>
            <person name="Land M."/>
            <person name="Hauser L."/>
            <person name="Kyrpides N."/>
            <person name="Ivanova N."/>
            <person name="Marx C.J."/>
            <person name="Richardson P."/>
        </authorList>
    </citation>
    <scope>NUCLEOTIDE SEQUENCE [LARGE SCALE GENOMIC DNA]</scope>
    <source>
        <strain evidence="2">LMG 21967 / CNCM I-2342 / ORS 2060</strain>
        <plasmid evidence="2">Plasmid pMNOD02</plasmid>
    </source>
</reference>
<name>B8IX19_METNO</name>
<dbReference type="Pfam" id="PF12710">
    <property type="entry name" value="HAD"/>
    <property type="match status" value="1"/>
</dbReference>
<dbReference type="RefSeq" id="WP_012631262.1">
    <property type="nucleotide sequence ID" value="NC_011887.1"/>
</dbReference>
<geneLocation type="plasmid" evidence="1 2">
    <name>pMNOD02</name>
</geneLocation>
<dbReference type="OrthoDB" id="9799365at2"/>
<dbReference type="KEGG" id="mno:Mnod_8071"/>
<dbReference type="Gene3D" id="3.40.50.1000">
    <property type="entry name" value="HAD superfamily/HAD-like"/>
    <property type="match status" value="1"/>
</dbReference>
<keyword evidence="2" id="KW-1185">Reference proteome</keyword>
<dbReference type="Proteomes" id="UP000008207">
    <property type="component" value="Plasmid pMNOD02"/>
</dbReference>
<evidence type="ECO:0000313" key="2">
    <source>
        <dbReference type="Proteomes" id="UP000008207"/>
    </source>
</evidence>
<dbReference type="HOGENOM" id="CLU_052514_0_0_5"/>
<evidence type="ECO:0000313" key="1">
    <source>
        <dbReference type="EMBL" id="ACL63060.1"/>
    </source>
</evidence>